<keyword evidence="2 10" id="KW-0812">Transmembrane</keyword>
<evidence type="ECO:0000313" key="13">
    <source>
        <dbReference type="Proteomes" id="UP000515152"/>
    </source>
</evidence>
<keyword evidence="6" id="KW-1015">Disulfide bond</keyword>
<dbReference type="SUPFAM" id="SSF49265">
    <property type="entry name" value="Fibronectin type III"/>
    <property type="match status" value="3"/>
</dbReference>
<evidence type="ECO:0000256" key="11">
    <source>
        <dbReference type="SAM" id="SignalP"/>
    </source>
</evidence>
<feature type="signal peptide" evidence="11">
    <location>
        <begin position="1"/>
        <end position="21"/>
    </location>
</feature>
<evidence type="ECO:0000256" key="10">
    <source>
        <dbReference type="SAM" id="Phobius"/>
    </source>
</evidence>
<dbReference type="GO" id="GO:0004896">
    <property type="term" value="F:cytokine receptor activity"/>
    <property type="evidence" value="ECO:0007669"/>
    <property type="project" value="TreeGrafter"/>
</dbReference>
<evidence type="ECO:0000256" key="9">
    <source>
        <dbReference type="SAM" id="MobiDB-lite"/>
    </source>
</evidence>
<dbReference type="SMART" id="SM00060">
    <property type="entry name" value="FN3"/>
    <property type="match status" value="2"/>
</dbReference>
<sequence>MHLTWVACMLALAWRPKACLTHSAPYESLAVSSLQCYNDYFDNFHIKEDYISHISCSWRERLGLHRHTPLALHNENRSPCVVTSREECDGVLTVRCLYDASNISFTIGRKYTFYFHSPLQSKPQHLSANLAQHVRVMTPQNLTVVPLQEVRGHRLSWDSPYPSSSPLTSDLRYQVTYGTPGQDWTTVHRNDTALEIKGETLLPGQRYEAKVRARAGAWQWSQWSPLVAWRTEEELGPSEFQCVIDSVSLVTCSWKLKREHAQFLNYNLGCYHLSNNTRVECCPSPAVTSDPDSAVLEFRCSLCISDPRELKVELTPAHVSKVFKAETHIQPPPPPSFHVEEKKNGDFMLRWTRPGVVPGLPLSYEVRYGPKESDERKTFPVSVLSLLLPGNSLLPSTRYIAQIRVLVGQSETYAGIPSDWSTPVEWTTDTAAISLAIVLYVAVAIVVVFLFVGLVIILPKCQRRIRDWKLSIPTPTQSKVLSEVIKRKASVWLYVDSEKEKVSMCEFQDPDLISVNLLSRLSSSKEPLWSSSEEEDGDRDSLQLMTYRTTSTTGGRSGVLDSSGMSFNGPYIFCNKECASSSGALSSSSSSSSEGFLSPVSNVSFLSSLSEVPGGYVATLQMAVPGQGAPLEPSKALAVAQDATEDAPVPPSWQCQSEGSPPPAYTRQPPALHTVVLLPSPGYCSLPNLDLSGWASSPPPPAPPPPPPPPPPAPVTGEAPPVTLAQSCPRPPEGEQETPAQERREEPGESSHESRPYVRLKTDYTSVPSAVRLGNSQSVDG</sequence>
<feature type="transmembrane region" description="Helical" evidence="10">
    <location>
        <begin position="431"/>
        <end position="458"/>
    </location>
</feature>
<dbReference type="Proteomes" id="UP000515152">
    <property type="component" value="Chromosome 23"/>
</dbReference>
<comment type="subcellular location">
    <subcellularLocation>
        <location evidence="1">Membrane</location>
        <topology evidence="1">Single-pass type I membrane protein</topology>
    </subcellularLocation>
</comment>
<evidence type="ECO:0000256" key="1">
    <source>
        <dbReference type="ARBA" id="ARBA00004479"/>
    </source>
</evidence>
<dbReference type="RefSeq" id="XP_031417218.1">
    <property type="nucleotide sequence ID" value="XM_031561358.1"/>
</dbReference>
<protein>
    <submittedName>
        <fullName evidence="14">Cytokine receptor common subunit beta</fullName>
    </submittedName>
</protein>
<dbReference type="CTD" id="1439"/>
<dbReference type="InterPro" id="IPR003961">
    <property type="entry name" value="FN3_dom"/>
</dbReference>
<feature type="chain" id="PRO_5027732182" evidence="11">
    <location>
        <begin position="22"/>
        <end position="781"/>
    </location>
</feature>
<evidence type="ECO:0000256" key="6">
    <source>
        <dbReference type="ARBA" id="ARBA00023157"/>
    </source>
</evidence>
<evidence type="ECO:0000256" key="2">
    <source>
        <dbReference type="ARBA" id="ARBA00022692"/>
    </source>
</evidence>
<evidence type="ECO:0000313" key="14">
    <source>
        <dbReference type="RefSeq" id="XP_031417218.1"/>
    </source>
</evidence>
<evidence type="ECO:0000259" key="12">
    <source>
        <dbReference type="PROSITE" id="PS50853"/>
    </source>
</evidence>
<keyword evidence="4 10" id="KW-1133">Transmembrane helix</keyword>
<dbReference type="CDD" id="cd00063">
    <property type="entry name" value="FN3"/>
    <property type="match status" value="2"/>
</dbReference>
<keyword evidence="7 14" id="KW-0675">Receptor</keyword>
<dbReference type="PROSITE" id="PS50853">
    <property type="entry name" value="FN3"/>
    <property type="match status" value="2"/>
</dbReference>
<dbReference type="InterPro" id="IPR013783">
    <property type="entry name" value="Ig-like_fold"/>
</dbReference>
<dbReference type="KEGG" id="char:116218728"/>
<dbReference type="Pfam" id="PF00041">
    <property type="entry name" value="fn3"/>
    <property type="match status" value="1"/>
</dbReference>
<keyword evidence="5 10" id="KW-0472">Membrane</keyword>
<dbReference type="GeneID" id="116218728"/>
<evidence type="ECO:0000256" key="8">
    <source>
        <dbReference type="ARBA" id="ARBA00023180"/>
    </source>
</evidence>
<evidence type="ECO:0000256" key="3">
    <source>
        <dbReference type="ARBA" id="ARBA00022729"/>
    </source>
</evidence>
<feature type="region of interest" description="Disordered" evidence="9">
    <location>
        <begin position="629"/>
        <end position="668"/>
    </location>
</feature>
<name>A0A6P8EM74_CLUHA</name>
<evidence type="ECO:0000256" key="7">
    <source>
        <dbReference type="ARBA" id="ARBA00023170"/>
    </source>
</evidence>
<dbReference type="AlphaFoldDB" id="A0A6P8EM74"/>
<organism evidence="13 14">
    <name type="scientific">Clupea harengus</name>
    <name type="common">Atlantic herring</name>
    <dbReference type="NCBI Taxonomy" id="7950"/>
    <lineage>
        <taxon>Eukaryota</taxon>
        <taxon>Metazoa</taxon>
        <taxon>Chordata</taxon>
        <taxon>Craniata</taxon>
        <taxon>Vertebrata</taxon>
        <taxon>Euteleostomi</taxon>
        <taxon>Actinopterygii</taxon>
        <taxon>Neopterygii</taxon>
        <taxon>Teleostei</taxon>
        <taxon>Clupei</taxon>
        <taxon>Clupeiformes</taxon>
        <taxon>Clupeoidei</taxon>
        <taxon>Clupeidae</taxon>
        <taxon>Clupea</taxon>
    </lineage>
</organism>
<dbReference type="GO" id="GO:0009897">
    <property type="term" value="C:external side of plasma membrane"/>
    <property type="evidence" value="ECO:0007669"/>
    <property type="project" value="TreeGrafter"/>
</dbReference>
<accession>A0A6P8EM74</accession>
<feature type="domain" description="Fibronectin type-III" evidence="12">
    <location>
        <begin position="331"/>
        <end position="430"/>
    </location>
</feature>
<keyword evidence="3 11" id="KW-0732">Signal</keyword>
<feature type="compositionally biased region" description="Basic and acidic residues" evidence="9">
    <location>
        <begin position="740"/>
        <end position="762"/>
    </location>
</feature>
<feature type="region of interest" description="Disordered" evidence="9">
    <location>
        <begin position="694"/>
        <end position="781"/>
    </location>
</feature>
<feature type="compositionally biased region" description="Pro residues" evidence="9">
    <location>
        <begin position="697"/>
        <end position="714"/>
    </location>
</feature>
<keyword evidence="8" id="KW-0325">Glycoprotein</keyword>
<keyword evidence="13" id="KW-1185">Reference proteome</keyword>
<dbReference type="InterPro" id="IPR036116">
    <property type="entry name" value="FN3_sf"/>
</dbReference>
<evidence type="ECO:0000256" key="4">
    <source>
        <dbReference type="ARBA" id="ARBA00022989"/>
    </source>
</evidence>
<gene>
    <name evidence="14" type="primary">csf2rb</name>
</gene>
<dbReference type="Gene3D" id="2.60.40.10">
    <property type="entry name" value="Immunoglobulins"/>
    <property type="match status" value="4"/>
</dbReference>
<dbReference type="PANTHER" id="PTHR23037">
    <property type="entry name" value="CYTOKINE RECEPTOR"/>
    <property type="match status" value="1"/>
</dbReference>
<dbReference type="PANTHER" id="PTHR23037:SF35">
    <property type="entry name" value="FIBRONECTIN TYPE-III DOMAIN-CONTAINING PROTEIN"/>
    <property type="match status" value="1"/>
</dbReference>
<feature type="domain" description="Fibronectin type-III" evidence="12">
    <location>
        <begin position="138"/>
        <end position="234"/>
    </location>
</feature>
<evidence type="ECO:0000256" key="5">
    <source>
        <dbReference type="ARBA" id="ARBA00023136"/>
    </source>
</evidence>
<feature type="compositionally biased region" description="Polar residues" evidence="9">
    <location>
        <begin position="763"/>
        <end position="781"/>
    </location>
</feature>
<proteinExistence type="predicted"/>
<dbReference type="OrthoDB" id="8906725at2759"/>
<reference evidence="14" key="1">
    <citation type="submission" date="2025-08" db="UniProtKB">
        <authorList>
            <consortium name="RefSeq"/>
        </authorList>
    </citation>
    <scope>IDENTIFICATION</scope>
</reference>